<evidence type="ECO:0000256" key="1">
    <source>
        <dbReference type="ARBA" id="ARBA00022603"/>
    </source>
</evidence>
<name>S5DXH1_9ACTN</name>
<dbReference type="InterPro" id="IPR029063">
    <property type="entry name" value="SAM-dependent_MTases_sf"/>
</dbReference>
<keyword evidence="1" id="KW-0489">Methyltransferase</keyword>
<evidence type="ECO:0000256" key="2">
    <source>
        <dbReference type="ARBA" id="ARBA00022679"/>
    </source>
</evidence>
<dbReference type="PANTHER" id="PTHR12049">
    <property type="entry name" value="PROTEIN ARGININE METHYLTRANSFERASE NDUFAF7, MITOCHONDRIAL"/>
    <property type="match status" value="1"/>
</dbReference>
<dbReference type="InterPro" id="IPR003788">
    <property type="entry name" value="NDUFAF7"/>
</dbReference>
<dbReference type="SUPFAM" id="SSF53335">
    <property type="entry name" value="S-adenosyl-L-methionine-dependent methyltransferases"/>
    <property type="match status" value="1"/>
</dbReference>
<keyword evidence="2" id="KW-0808">Transferase</keyword>
<evidence type="ECO:0000313" key="3">
    <source>
        <dbReference type="EMBL" id="AGQ19687.1"/>
    </source>
</evidence>
<dbReference type="Pfam" id="PF02636">
    <property type="entry name" value="Methyltransf_28"/>
    <property type="match status" value="1"/>
</dbReference>
<organism evidence="3">
    <name type="scientific">Candidatus Actinomarina minuta</name>
    <dbReference type="NCBI Taxonomy" id="1389454"/>
    <lineage>
        <taxon>Bacteria</taxon>
        <taxon>Bacillati</taxon>
        <taxon>Actinomycetota</taxon>
        <taxon>Actinomycetes</taxon>
        <taxon>Candidatus Actinomarinidae</taxon>
        <taxon>Candidatus Actinomarinales</taxon>
        <taxon>Candidatus Actinomarineae</taxon>
        <taxon>Candidatus Actinomarinaceae</taxon>
        <taxon>Candidatus Actinomarina</taxon>
    </lineage>
</organism>
<proteinExistence type="predicted"/>
<protein>
    <submittedName>
        <fullName evidence="3">Uncharacterized conserved protein</fullName>
    </submittedName>
</protein>
<dbReference type="Gene3D" id="3.40.50.12710">
    <property type="match status" value="1"/>
</dbReference>
<sequence>MKNQKFINHLKKKYDRNFFYFDEFMEESLYSKFGYFLNGKVRSSKEGDFLTSPEVSNFFGIFVSKWLISNNLDNDSNILEIGAGTGSLAKQISNYLSKDIYVTELSKNAQKALNQENIILENNLESYTNKNVDAIYMNEILDNIPCSVGKQIDNQWFEKTVEIDKNENLVYGQVEMREKNIDWIERYNFLNNQDNDLEIQLNSEYFLDELINLIDPKYLLIFDYGFRYDDRNSKPYKSTIRTYKDHHFSSEPISMPTETDITYDVNFTFLNKYFSNNNFEVQLIYQYEFLDNFGYDHLYQELKDKFHQTSNIEQLKIKSELVGLEAIHNERGLGGFYTLEAKKV</sequence>
<dbReference type="GO" id="GO:0035243">
    <property type="term" value="F:protein-arginine omega-N symmetric methyltransferase activity"/>
    <property type="evidence" value="ECO:0007669"/>
    <property type="project" value="TreeGrafter"/>
</dbReference>
<dbReference type="AlphaFoldDB" id="S5DXH1"/>
<dbReference type="PANTHER" id="PTHR12049:SF5">
    <property type="entry name" value="PROTEIN ARGININE METHYLTRANSFERASE NDUFAF7 HOMOLOG, MITOCHONDRIAL"/>
    <property type="match status" value="1"/>
</dbReference>
<dbReference type="InterPro" id="IPR038375">
    <property type="entry name" value="NDUFAF7_sf"/>
</dbReference>
<reference evidence="3" key="1">
    <citation type="journal article" date="2013" name="Sci. Rep.">
        <title>Metagenomics uncovers a new group of low GC and ultra-small marine Actinobacteria.</title>
        <authorList>
            <person name="Ghai R."/>
            <person name="Mizuno C.M."/>
            <person name="Picazo A."/>
            <person name="Camacho A."/>
            <person name="Rodriguez-Valera F."/>
        </authorList>
    </citation>
    <scope>NUCLEOTIDE SEQUENCE</scope>
</reference>
<dbReference type="EMBL" id="KC811140">
    <property type="protein sequence ID" value="AGQ19687.1"/>
    <property type="molecule type" value="Genomic_DNA"/>
</dbReference>
<accession>S5DXH1</accession>
<dbReference type="GO" id="GO:0032259">
    <property type="term" value="P:methylation"/>
    <property type="evidence" value="ECO:0007669"/>
    <property type="project" value="UniProtKB-KW"/>
</dbReference>